<proteinExistence type="predicted"/>
<accession>A0A812QRP9</accession>
<gene>
    <name evidence="3" type="ORF">SNAT2548_LOCUS21789</name>
</gene>
<dbReference type="EMBL" id="CAJNDS010002263">
    <property type="protein sequence ID" value="CAE7400201.1"/>
    <property type="molecule type" value="Genomic_DNA"/>
</dbReference>
<feature type="transmembrane region" description="Helical" evidence="2">
    <location>
        <begin position="105"/>
        <end position="130"/>
    </location>
</feature>
<comment type="caution">
    <text evidence="3">The sequence shown here is derived from an EMBL/GenBank/DDBJ whole genome shotgun (WGS) entry which is preliminary data.</text>
</comment>
<keyword evidence="4" id="KW-1185">Reference proteome</keyword>
<feature type="compositionally biased region" description="Pro residues" evidence="1">
    <location>
        <begin position="161"/>
        <end position="170"/>
    </location>
</feature>
<protein>
    <submittedName>
        <fullName evidence="3">Uncharacterized protein</fullName>
    </submittedName>
</protein>
<keyword evidence="2" id="KW-1133">Transmembrane helix</keyword>
<sequence length="205" mass="22103">MPGRERTMLETAPCSAFNWAYVLGLICTMAIILNFTLLAASIAMLLQYFNSTKHKPEYRQYAFYLHAVATGIIFLTFLAWSFLALPALDHIGASSGYASSGLGVSYGYCLMVVGILFQSVSAALFSFMPLGDEMTEDERMFHKFAKEQAHNAHMAAAQPGQPGPPGPPGQPVGYYGAAPPVPNAAQPGYGYGYGYGPQQGQTPAW</sequence>
<keyword evidence="2" id="KW-0472">Membrane</keyword>
<evidence type="ECO:0000313" key="4">
    <source>
        <dbReference type="Proteomes" id="UP000604046"/>
    </source>
</evidence>
<reference evidence="3" key="1">
    <citation type="submission" date="2021-02" db="EMBL/GenBank/DDBJ databases">
        <authorList>
            <person name="Dougan E. K."/>
            <person name="Rhodes N."/>
            <person name="Thang M."/>
            <person name="Chan C."/>
        </authorList>
    </citation>
    <scope>NUCLEOTIDE SEQUENCE</scope>
</reference>
<feature type="region of interest" description="Disordered" evidence="1">
    <location>
        <begin position="152"/>
        <end position="177"/>
    </location>
</feature>
<name>A0A812QRP9_9DINO</name>
<evidence type="ECO:0000256" key="2">
    <source>
        <dbReference type="SAM" id="Phobius"/>
    </source>
</evidence>
<evidence type="ECO:0000313" key="3">
    <source>
        <dbReference type="EMBL" id="CAE7400201.1"/>
    </source>
</evidence>
<dbReference type="OrthoDB" id="429822at2759"/>
<organism evidence="3 4">
    <name type="scientific">Symbiodinium natans</name>
    <dbReference type="NCBI Taxonomy" id="878477"/>
    <lineage>
        <taxon>Eukaryota</taxon>
        <taxon>Sar</taxon>
        <taxon>Alveolata</taxon>
        <taxon>Dinophyceae</taxon>
        <taxon>Suessiales</taxon>
        <taxon>Symbiodiniaceae</taxon>
        <taxon>Symbiodinium</taxon>
    </lineage>
</organism>
<dbReference type="Proteomes" id="UP000604046">
    <property type="component" value="Unassembled WGS sequence"/>
</dbReference>
<evidence type="ECO:0000256" key="1">
    <source>
        <dbReference type="SAM" id="MobiDB-lite"/>
    </source>
</evidence>
<feature type="transmembrane region" description="Helical" evidence="2">
    <location>
        <begin position="20"/>
        <end position="49"/>
    </location>
</feature>
<feature type="transmembrane region" description="Helical" evidence="2">
    <location>
        <begin position="61"/>
        <end position="85"/>
    </location>
</feature>
<dbReference type="AlphaFoldDB" id="A0A812QRP9"/>
<keyword evidence="2" id="KW-0812">Transmembrane</keyword>